<dbReference type="GO" id="GO:0005739">
    <property type="term" value="C:mitochondrion"/>
    <property type="evidence" value="ECO:0007669"/>
    <property type="project" value="UniProtKB-SubCell"/>
</dbReference>
<evidence type="ECO:0000256" key="10">
    <source>
        <dbReference type="ARBA" id="ARBA00030700"/>
    </source>
</evidence>
<evidence type="ECO:0000256" key="5">
    <source>
        <dbReference type="ARBA" id="ARBA00023054"/>
    </source>
</evidence>
<comment type="function">
    <text evidence="13">Acts as a negative regulator of G1 to S cell cycle phase progression by inhibiting cyclin-dependent kinases. Inhibitory effects are additive with GADD45 proteins but also occur in the absence of GADD45 proteins. Acts as a repressor of the orphan nuclear receptor NR4A1 by inhibiting AB domain-mediated transcriptional activity. May be involved in the hormone-mediated regulation of NR4A1 transcriptional activity. May play a role in mitochondrial protein synthesis.</text>
</comment>
<evidence type="ECO:0000256" key="1">
    <source>
        <dbReference type="ARBA" id="ARBA00004123"/>
    </source>
</evidence>
<evidence type="ECO:0000256" key="12">
    <source>
        <dbReference type="ARBA" id="ARBA00035485"/>
    </source>
</evidence>
<keyword evidence="4" id="KW-0689">Ribosomal protein</keyword>
<evidence type="ECO:0000256" key="4">
    <source>
        <dbReference type="ARBA" id="ARBA00022980"/>
    </source>
</evidence>
<comment type="similarity">
    <text evidence="3">Belongs to the mitochondrion-specific ribosomal protein mL64 family.</text>
</comment>
<comment type="subcellular location">
    <subcellularLocation>
        <location evidence="2">Mitochondrion</location>
    </subcellularLocation>
    <subcellularLocation>
        <location evidence="1">Nucleus</location>
    </subcellularLocation>
</comment>
<evidence type="ECO:0000256" key="14">
    <source>
        <dbReference type="SAM" id="MobiDB-lite"/>
    </source>
</evidence>
<dbReference type="Proteomes" id="UP000250275">
    <property type="component" value="Unassembled WGS sequence"/>
</dbReference>
<evidence type="ECO:0000256" key="3">
    <source>
        <dbReference type="ARBA" id="ARBA00005421"/>
    </source>
</evidence>
<keyword evidence="8" id="KW-0687">Ribonucleoprotein</keyword>
<dbReference type="PANTHER" id="PTHR31761">
    <property type="entry name" value="GROWTH ARREST AND DNA DAMAGE-INDUCIBLE PROTEINS-INTERACTING PROTEIN 1 GADD45GIP1"/>
    <property type="match status" value="1"/>
</dbReference>
<gene>
    <name evidence="15" type="ORF">WN48_08178</name>
</gene>
<evidence type="ECO:0000256" key="2">
    <source>
        <dbReference type="ARBA" id="ARBA00004173"/>
    </source>
</evidence>
<sequence>MSLIKLIFSASLRSRFQIISVRYYSSKSKEILDSAEEVPVFSKENVFSEASEIIRNKSRLTPAHRNILRGQNPYDESMAWYHNTVKYKKRILGRYGMEALKVPAGLAWPTPEEVEDRKEYERIAYPLSIQEQLQKIKEEKKKKEEALMARQMEIAKKMAGMKQLINQVQAKIADKEMKELEAKERKKRKIEEVRQQLIAQGMMNNANLTDALSQMEKEEKKRKKEMKKQKMLERQKKMVEIVRKKLQDDNIDSEAWNENVVDSKKE</sequence>
<evidence type="ECO:0000256" key="7">
    <source>
        <dbReference type="ARBA" id="ARBA00023242"/>
    </source>
</evidence>
<evidence type="ECO:0000256" key="13">
    <source>
        <dbReference type="ARBA" id="ARBA00060144"/>
    </source>
</evidence>
<evidence type="ECO:0000256" key="9">
    <source>
        <dbReference type="ARBA" id="ARBA00023306"/>
    </source>
</evidence>
<feature type="region of interest" description="Disordered" evidence="14">
    <location>
        <begin position="214"/>
        <end position="233"/>
    </location>
</feature>
<dbReference type="AlphaFoldDB" id="A0A310SB10"/>
<keyword evidence="9" id="KW-0131">Cell cycle</keyword>
<dbReference type="EMBL" id="KQ764887">
    <property type="protein sequence ID" value="OAD54255.1"/>
    <property type="molecule type" value="Genomic_DNA"/>
</dbReference>
<reference evidence="15 16" key="1">
    <citation type="submission" date="2015-07" db="EMBL/GenBank/DDBJ databases">
        <title>The genome of Eufriesea mexicana.</title>
        <authorList>
            <person name="Pan H."/>
            <person name="Kapheim K."/>
        </authorList>
    </citation>
    <scope>NUCLEOTIDE SEQUENCE [LARGE SCALE GENOMIC DNA]</scope>
    <source>
        <strain evidence="15">0111107269</strain>
        <tissue evidence="15">Whole body</tissue>
    </source>
</reference>
<dbReference type="Pfam" id="PF10147">
    <property type="entry name" value="CR6_interact"/>
    <property type="match status" value="1"/>
</dbReference>
<evidence type="ECO:0000256" key="8">
    <source>
        <dbReference type="ARBA" id="ARBA00023274"/>
    </source>
</evidence>
<evidence type="ECO:0000313" key="16">
    <source>
        <dbReference type="Proteomes" id="UP000250275"/>
    </source>
</evidence>
<dbReference type="InterPro" id="IPR018472">
    <property type="entry name" value="Ribosomal_mL64"/>
</dbReference>
<dbReference type="GO" id="GO:0005840">
    <property type="term" value="C:ribosome"/>
    <property type="evidence" value="ECO:0007669"/>
    <property type="project" value="UniProtKB-KW"/>
</dbReference>
<evidence type="ECO:0000313" key="15">
    <source>
        <dbReference type="EMBL" id="OAD54255.1"/>
    </source>
</evidence>
<dbReference type="PANTHER" id="PTHR31761:SF1">
    <property type="entry name" value="LARGE RIBOSOMAL SUBUNIT PROTEIN ML64"/>
    <property type="match status" value="1"/>
</dbReference>
<protein>
    <recommendedName>
        <fullName evidence="11">Large ribosomal subunit protein mL64</fullName>
    </recommendedName>
    <alternativeName>
        <fullName evidence="10">39S ribosomal protein L59, mitochondrial</fullName>
    </alternativeName>
    <alternativeName>
        <fullName evidence="12">Growth arrest and DNA damage-inducible proteins-interacting protein 1</fullName>
    </alternativeName>
</protein>
<keyword evidence="7" id="KW-0539">Nucleus</keyword>
<keyword evidence="16" id="KW-1185">Reference proteome</keyword>
<keyword evidence="6" id="KW-0496">Mitochondrion</keyword>
<organism evidence="15 16">
    <name type="scientific">Eufriesea mexicana</name>
    <dbReference type="NCBI Taxonomy" id="516756"/>
    <lineage>
        <taxon>Eukaryota</taxon>
        <taxon>Metazoa</taxon>
        <taxon>Ecdysozoa</taxon>
        <taxon>Arthropoda</taxon>
        <taxon>Hexapoda</taxon>
        <taxon>Insecta</taxon>
        <taxon>Pterygota</taxon>
        <taxon>Neoptera</taxon>
        <taxon>Endopterygota</taxon>
        <taxon>Hymenoptera</taxon>
        <taxon>Apocrita</taxon>
        <taxon>Aculeata</taxon>
        <taxon>Apoidea</taxon>
        <taxon>Anthophila</taxon>
        <taxon>Apidae</taxon>
        <taxon>Eufriesea</taxon>
    </lineage>
</organism>
<keyword evidence="5" id="KW-0175">Coiled coil</keyword>
<dbReference type="InterPro" id="IPR043035">
    <property type="entry name" value="Ribosomal_mL64_sf"/>
</dbReference>
<accession>A0A310SB10</accession>
<dbReference type="OrthoDB" id="6247992at2759"/>
<evidence type="ECO:0000256" key="11">
    <source>
        <dbReference type="ARBA" id="ARBA00035184"/>
    </source>
</evidence>
<proteinExistence type="inferred from homology"/>
<evidence type="ECO:0000256" key="6">
    <source>
        <dbReference type="ARBA" id="ARBA00023128"/>
    </source>
</evidence>
<dbReference type="GO" id="GO:0005634">
    <property type="term" value="C:nucleus"/>
    <property type="evidence" value="ECO:0007669"/>
    <property type="project" value="UniProtKB-SubCell"/>
</dbReference>
<dbReference type="Gene3D" id="6.10.280.120">
    <property type="entry name" value="Growth arrest and DNA-damage-inducible proteins-interacting protein 1"/>
    <property type="match status" value="1"/>
</dbReference>
<name>A0A310SB10_9HYME</name>
<dbReference type="GO" id="GO:1990904">
    <property type="term" value="C:ribonucleoprotein complex"/>
    <property type="evidence" value="ECO:0007669"/>
    <property type="project" value="UniProtKB-KW"/>
</dbReference>